<dbReference type="PROSITE" id="PS00903">
    <property type="entry name" value="CYT_DCMP_DEAMINASES_1"/>
    <property type="match status" value="1"/>
</dbReference>
<dbReference type="SUPFAM" id="SSF53927">
    <property type="entry name" value="Cytidine deaminase-like"/>
    <property type="match status" value="1"/>
</dbReference>
<feature type="domain" description="CMP/dCMP-type deaminase" evidence="8">
    <location>
        <begin position="148"/>
        <end position="286"/>
    </location>
</feature>
<dbReference type="PANTHER" id="PTHR11086">
    <property type="entry name" value="DEOXYCYTIDYLATE DEAMINASE-RELATED"/>
    <property type="match status" value="1"/>
</dbReference>
<evidence type="ECO:0000256" key="1">
    <source>
        <dbReference type="ARBA" id="ARBA00006576"/>
    </source>
</evidence>
<comment type="similarity">
    <text evidence="1">Belongs to the cytidine and deoxycytidylate deaminase family.</text>
</comment>
<evidence type="ECO:0000256" key="5">
    <source>
        <dbReference type="ARBA" id="ARBA00022833"/>
    </source>
</evidence>
<dbReference type="EMBL" id="OU466862">
    <property type="protein sequence ID" value="CAH2070830.1"/>
    <property type="molecule type" value="Genomic_DNA"/>
</dbReference>
<dbReference type="InterPro" id="IPR015517">
    <property type="entry name" value="dCMP_deaminase-rel"/>
</dbReference>
<dbReference type="InterPro" id="IPR016193">
    <property type="entry name" value="Cytidine_deaminase-like"/>
</dbReference>
<protein>
    <recommendedName>
        <fullName evidence="7">dCMP deaminase</fullName>
        <ecNumber evidence="6">3.5.4.12</ecNumber>
    </recommendedName>
    <alternativeName>
        <fullName evidence="7">dCMP deaminase</fullName>
    </alternativeName>
</protein>
<evidence type="ECO:0000256" key="4">
    <source>
        <dbReference type="ARBA" id="ARBA00022801"/>
    </source>
</evidence>
<keyword evidence="2" id="KW-0479">Metal-binding</keyword>
<keyword evidence="3" id="KW-0545">Nucleotide biosynthesis</keyword>
<organism evidence="9 10">
    <name type="scientific">Thlaspi arvense</name>
    <name type="common">Field penny-cress</name>
    <dbReference type="NCBI Taxonomy" id="13288"/>
    <lineage>
        <taxon>Eukaryota</taxon>
        <taxon>Viridiplantae</taxon>
        <taxon>Streptophyta</taxon>
        <taxon>Embryophyta</taxon>
        <taxon>Tracheophyta</taxon>
        <taxon>Spermatophyta</taxon>
        <taxon>Magnoliopsida</taxon>
        <taxon>eudicotyledons</taxon>
        <taxon>Gunneridae</taxon>
        <taxon>Pentapetalae</taxon>
        <taxon>rosids</taxon>
        <taxon>malvids</taxon>
        <taxon>Brassicales</taxon>
        <taxon>Brassicaceae</taxon>
        <taxon>Thlaspideae</taxon>
        <taxon>Thlaspi</taxon>
    </lineage>
</organism>
<dbReference type="Proteomes" id="UP000836841">
    <property type="component" value="Chromosome 6"/>
</dbReference>
<dbReference type="GO" id="GO:0008270">
    <property type="term" value="F:zinc ion binding"/>
    <property type="evidence" value="ECO:0007669"/>
    <property type="project" value="InterPro"/>
</dbReference>
<dbReference type="GO" id="GO:0005737">
    <property type="term" value="C:cytoplasm"/>
    <property type="evidence" value="ECO:0007669"/>
    <property type="project" value="TreeGrafter"/>
</dbReference>
<dbReference type="Gene3D" id="3.40.140.10">
    <property type="entry name" value="Cytidine Deaminase, domain 2"/>
    <property type="match status" value="1"/>
</dbReference>
<evidence type="ECO:0000256" key="3">
    <source>
        <dbReference type="ARBA" id="ARBA00022727"/>
    </source>
</evidence>
<feature type="non-terminal residue" evidence="9">
    <location>
        <position position="305"/>
    </location>
</feature>
<dbReference type="InterPro" id="IPR016192">
    <property type="entry name" value="APOBEC/CMP_deaminase_Zn-bd"/>
</dbReference>
<dbReference type="PROSITE" id="PS51747">
    <property type="entry name" value="CYT_DCMP_DEAMINASES_2"/>
    <property type="match status" value="1"/>
</dbReference>
<evidence type="ECO:0000256" key="7">
    <source>
        <dbReference type="ARBA" id="ARBA00041763"/>
    </source>
</evidence>
<keyword evidence="10" id="KW-1185">Reference proteome</keyword>
<dbReference type="EC" id="3.5.4.12" evidence="6"/>
<dbReference type="AlphaFoldDB" id="A0AAU9SQI8"/>
<keyword evidence="5" id="KW-0862">Zinc</keyword>
<proteinExistence type="inferred from homology"/>
<evidence type="ECO:0000256" key="6">
    <source>
        <dbReference type="ARBA" id="ARBA00038938"/>
    </source>
</evidence>
<evidence type="ECO:0000313" key="9">
    <source>
        <dbReference type="EMBL" id="CAH2070830.1"/>
    </source>
</evidence>
<dbReference type="Pfam" id="PF00383">
    <property type="entry name" value="dCMP_cyt_deam_1"/>
    <property type="match status" value="1"/>
</dbReference>
<sequence length="305" mass="35071">TLEFDQWPGLSSISREQILSFLMSPSMDHLNAVLTKIRRSERRTTRTTMRRLLRKTVKKMKRNRSSKRWIGRWTRSSRDLWGIHQSKQTRTDRKLKELKRDSNTLSPLSPFRVPSLYLTLSRFISLCLSSSPSVFVLFWGSDKWRTILKDPEFSGVLYLRSNVDLKVGACLVSQNGVILGIGYNGFPRGCSDDRLPWAKKSKTGNPLETKYPYVCHAEVNAILNTNHTSAAGQKLYVTMYPCNECAKIIIQSGVTEVIYFVENRLNDSDIAYVASHMLLAMANIKVRKHQPHMDQILIKFQDDLL</sequence>
<evidence type="ECO:0000256" key="2">
    <source>
        <dbReference type="ARBA" id="ARBA00022723"/>
    </source>
</evidence>
<evidence type="ECO:0000313" key="10">
    <source>
        <dbReference type="Proteomes" id="UP000836841"/>
    </source>
</evidence>
<accession>A0AAU9SQI8</accession>
<dbReference type="PANTHER" id="PTHR11086:SF18">
    <property type="entry name" value="DEOXYCYTIDYLATE DEAMINASE"/>
    <property type="match status" value="1"/>
</dbReference>
<evidence type="ECO:0000259" key="8">
    <source>
        <dbReference type="PROSITE" id="PS51747"/>
    </source>
</evidence>
<keyword evidence="4" id="KW-0378">Hydrolase</keyword>
<gene>
    <name evidence="9" type="ORF">TAV2_LOCUS21268</name>
</gene>
<dbReference type="InterPro" id="IPR002125">
    <property type="entry name" value="CMP_dCMP_dom"/>
</dbReference>
<dbReference type="GO" id="GO:0004132">
    <property type="term" value="F:dCMP deaminase activity"/>
    <property type="evidence" value="ECO:0007669"/>
    <property type="project" value="TreeGrafter"/>
</dbReference>
<name>A0AAU9SQI8_THLAR</name>
<reference evidence="9 10" key="1">
    <citation type="submission" date="2022-03" db="EMBL/GenBank/DDBJ databases">
        <authorList>
            <person name="Nunn A."/>
            <person name="Chopra R."/>
            <person name="Nunn A."/>
            <person name="Contreras Garrido A."/>
        </authorList>
    </citation>
    <scope>NUCLEOTIDE SEQUENCE [LARGE SCALE GENOMIC DNA]</scope>
</reference>